<dbReference type="Pfam" id="PF07693">
    <property type="entry name" value="KAP_NTPase"/>
    <property type="match status" value="1"/>
</dbReference>
<accession>A0A212LPS4</accession>
<organism evidence="2">
    <name type="scientific">uncultured Pleomorphomonas sp</name>
    <dbReference type="NCBI Taxonomy" id="442121"/>
    <lineage>
        <taxon>Bacteria</taxon>
        <taxon>Pseudomonadati</taxon>
        <taxon>Pseudomonadota</taxon>
        <taxon>Alphaproteobacteria</taxon>
        <taxon>Hyphomicrobiales</taxon>
        <taxon>Pleomorphomonadaceae</taxon>
        <taxon>Pleomorphomonas</taxon>
        <taxon>environmental samples</taxon>
    </lineage>
</organism>
<dbReference type="SUPFAM" id="SSF52540">
    <property type="entry name" value="P-loop containing nucleoside triphosphate hydrolases"/>
    <property type="match status" value="1"/>
</dbReference>
<evidence type="ECO:0000259" key="1">
    <source>
        <dbReference type="Pfam" id="PF07693"/>
    </source>
</evidence>
<dbReference type="InterPro" id="IPR011646">
    <property type="entry name" value="KAP_P-loop"/>
</dbReference>
<gene>
    <name evidence="2" type="ORF">KL86PLE_90518</name>
</gene>
<dbReference type="Gene3D" id="3.40.50.300">
    <property type="entry name" value="P-loop containing nucleotide triphosphate hydrolases"/>
    <property type="match status" value="1"/>
</dbReference>
<proteinExistence type="predicted"/>
<reference evidence="2" key="1">
    <citation type="submission" date="2016-08" db="EMBL/GenBank/DDBJ databases">
        <authorList>
            <person name="Seilhamer J.J."/>
        </authorList>
    </citation>
    <scope>NUCLEOTIDE SEQUENCE</scope>
    <source>
        <strain evidence="2">86</strain>
    </source>
</reference>
<dbReference type="InterPro" id="IPR027417">
    <property type="entry name" value="P-loop_NTPase"/>
</dbReference>
<sequence>MSGKRWRINARFRNRKIVDIRQTIGGRAIAAPTTRCQHNCNKCRELEMRVYPKPLEIGDEEGFSTGKDLFGKSNLASGMSHLVATVEDPLVIAFDGQWGSGKTTFLKMWAGELRKSGHPVIFFDAFENDYVEDAFAALAREIIELAEEKAPQKGKVIEDIRDKASQLGVLLLKGATKVGVKVAVRAATAGLASADDFKDLGEDISKEVEGAAEAYMNQLLDQPRKQKQIAEGFRKALAELPGLLAPPTEGEQQKPLIFIIDELDRCKPHFALALLERIKHFMSVPNVHFVLGVHLTQLQGSVKYAYGNNIDAAAYLQKFINITILNVETITNKDNTDLHKYANYLTGILNIRTDSESPISTSKETIIRILQYEQMSHRTLERVFTILSLAIGLTPQDRLQLGGIMGGLVMMKLLRPDLFRKAKQGLLSLQEAKEFLRFPPGEGYGVEDMGWEETWWTYCLSESPSKDLEEFGKSLRFRYSIRDRKDIIKYTANDVIDRLI</sequence>
<dbReference type="AlphaFoldDB" id="A0A212LPS4"/>
<dbReference type="EMBL" id="FMJD01000013">
    <property type="protein sequence ID" value="SCM79574.1"/>
    <property type="molecule type" value="Genomic_DNA"/>
</dbReference>
<evidence type="ECO:0000313" key="2">
    <source>
        <dbReference type="EMBL" id="SCM79574.1"/>
    </source>
</evidence>
<feature type="domain" description="KAP NTPase" evidence="1">
    <location>
        <begin position="83"/>
        <end position="388"/>
    </location>
</feature>
<protein>
    <submittedName>
        <fullName evidence="2">KAP P-loop domain protein</fullName>
    </submittedName>
</protein>
<name>A0A212LPS4_9HYPH</name>